<evidence type="ECO:0000256" key="6">
    <source>
        <dbReference type="RuleBase" id="RU366034"/>
    </source>
</evidence>
<dbReference type="PANTHER" id="PTHR35201:SF4">
    <property type="entry name" value="BETA-PINACENE SYNTHASE-RELATED"/>
    <property type="match status" value="1"/>
</dbReference>
<comment type="similarity">
    <text evidence="2 6">Belongs to the terpene synthase family.</text>
</comment>
<dbReference type="GO" id="GO:0008299">
    <property type="term" value="P:isoprenoid biosynthetic process"/>
    <property type="evidence" value="ECO:0007669"/>
    <property type="project" value="UniProtKB-ARBA"/>
</dbReference>
<keyword evidence="8" id="KW-1185">Reference proteome</keyword>
<organism evidence="7 8">
    <name type="scientific">Thelephora terrestris</name>
    <dbReference type="NCBI Taxonomy" id="56493"/>
    <lineage>
        <taxon>Eukaryota</taxon>
        <taxon>Fungi</taxon>
        <taxon>Dikarya</taxon>
        <taxon>Basidiomycota</taxon>
        <taxon>Agaricomycotina</taxon>
        <taxon>Agaricomycetes</taxon>
        <taxon>Thelephorales</taxon>
        <taxon>Thelephoraceae</taxon>
        <taxon>Thelephora</taxon>
    </lineage>
</organism>
<proteinExistence type="inferred from homology"/>
<evidence type="ECO:0000256" key="5">
    <source>
        <dbReference type="ARBA" id="ARBA00023239"/>
    </source>
</evidence>
<evidence type="ECO:0000256" key="2">
    <source>
        <dbReference type="ARBA" id="ARBA00006333"/>
    </source>
</evidence>
<dbReference type="SFLD" id="SFLDS00005">
    <property type="entry name" value="Isoprenoid_Synthase_Type_I"/>
    <property type="match status" value="1"/>
</dbReference>
<dbReference type="EMBL" id="WIUZ02000010">
    <property type="protein sequence ID" value="KAF9783092.1"/>
    <property type="molecule type" value="Genomic_DNA"/>
</dbReference>
<evidence type="ECO:0000313" key="7">
    <source>
        <dbReference type="EMBL" id="KAF9783092.1"/>
    </source>
</evidence>
<accession>A0A9P6L4L6</accession>
<reference evidence="7" key="1">
    <citation type="journal article" date="2020" name="Nat. Commun.">
        <title>Large-scale genome sequencing of mycorrhizal fungi provides insights into the early evolution of symbiotic traits.</title>
        <authorList>
            <person name="Miyauchi S."/>
            <person name="Kiss E."/>
            <person name="Kuo A."/>
            <person name="Drula E."/>
            <person name="Kohler A."/>
            <person name="Sanchez-Garcia M."/>
            <person name="Morin E."/>
            <person name="Andreopoulos B."/>
            <person name="Barry K.W."/>
            <person name="Bonito G."/>
            <person name="Buee M."/>
            <person name="Carver A."/>
            <person name="Chen C."/>
            <person name="Cichocki N."/>
            <person name="Clum A."/>
            <person name="Culley D."/>
            <person name="Crous P.W."/>
            <person name="Fauchery L."/>
            <person name="Girlanda M."/>
            <person name="Hayes R.D."/>
            <person name="Keri Z."/>
            <person name="LaButti K."/>
            <person name="Lipzen A."/>
            <person name="Lombard V."/>
            <person name="Magnuson J."/>
            <person name="Maillard F."/>
            <person name="Murat C."/>
            <person name="Nolan M."/>
            <person name="Ohm R.A."/>
            <person name="Pangilinan J."/>
            <person name="Pereira M.F."/>
            <person name="Perotto S."/>
            <person name="Peter M."/>
            <person name="Pfister S."/>
            <person name="Riley R."/>
            <person name="Sitrit Y."/>
            <person name="Stielow J.B."/>
            <person name="Szollosi G."/>
            <person name="Zifcakova L."/>
            <person name="Stursova M."/>
            <person name="Spatafora J.W."/>
            <person name="Tedersoo L."/>
            <person name="Vaario L.M."/>
            <person name="Yamada A."/>
            <person name="Yan M."/>
            <person name="Wang P."/>
            <person name="Xu J."/>
            <person name="Bruns T."/>
            <person name="Baldrian P."/>
            <person name="Vilgalys R."/>
            <person name="Dunand C."/>
            <person name="Henrissat B."/>
            <person name="Grigoriev I.V."/>
            <person name="Hibbett D."/>
            <person name="Nagy L.G."/>
            <person name="Martin F.M."/>
        </authorList>
    </citation>
    <scope>NUCLEOTIDE SEQUENCE</scope>
    <source>
        <strain evidence="7">UH-Tt-Lm1</strain>
    </source>
</reference>
<evidence type="ECO:0000313" key="8">
    <source>
        <dbReference type="Proteomes" id="UP000736335"/>
    </source>
</evidence>
<dbReference type="Gene3D" id="1.10.600.10">
    <property type="entry name" value="Farnesyl Diphosphate Synthase"/>
    <property type="match status" value="1"/>
</dbReference>
<dbReference type="Proteomes" id="UP000736335">
    <property type="component" value="Unassembled WGS sequence"/>
</dbReference>
<name>A0A9P6L4L6_9AGAM</name>
<evidence type="ECO:0000256" key="3">
    <source>
        <dbReference type="ARBA" id="ARBA00022723"/>
    </source>
</evidence>
<gene>
    <name evidence="7" type="ORF">BJ322DRAFT_1008176</name>
</gene>
<comment type="cofactor">
    <cofactor evidence="1 6">
        <name>Mg(2+)</name>
        <dbReference type="ChEBI" id="CHEBI:18420"/>
    </cofactor>
</comment>
<dbReference type="InterPro" id="IPR034686">
    <property type="entry name" value="Terpene_cyclase-like_2"/>
</dbReference>
<evidence type="ECO:0000256" key="4">
    <source>
        <dbReference type="ARBA" id="ARBA00022842"/>
    </source>
</evidence>
<dbReference type="GO" id="GO:0046872">
    <property type="term" value="F:metal ion binding"/>
    <property type="evidence" value="ECO:0007669"/>
    <property type="project" value="UniProtKB-KW"/>
</dbReference>
<dbReference type="EC" id="4.2.3.-" evidence="6"/>
<dbReference type="OrthoDB" id="2861623at2759"/>
<dbReference type="PANTHER" id="PTHR35201">
    <property type="entry name" value="TERPENE SYNTHASE"/>
    <property type="match status" value="1"/>
</dbReference>
<protein>
    <recommendedName>
        <fullName evidence="6">Terpene synthase</fullName>
        <ecNumber evidence="6">4.2.3.-</ecNumber>
    </recommendedName>
</protein>
<comment type="caution">
    <text evidence="7">The sequence shown here is derived from an EMBL/GenBank/DDBJ whole genome shotgun (WGS) entry which is preliminary data.</text>
</comment>
<dbReference type="InterPro" id="IPR008949">
    <property type="entry name" value="Isoprenoid_synthase_dom_sf"/>
</dbReference>
<dbReference type="SUPFAM" id="SSF48576">
    <property type="entry name" value="Terpenoid synthases"/>
    <property type="match status" value="1"/>
</dbReference>
<dbReference type="AlphaFoldDB" id="A0A9P6L4L6"/>
<dbReference type="GO" id="GO:0010333">
    <property type="term" value="F:terpene synthase activity"/>
    <property type="evidence" value="ECO:0007669"/>
    <property type="project" value="InterPro"/>
</dbReference>
<dbReference type="Pfam" id="PF19086">
    <property type="entry name" value="Terpene_syn_C_2"/>
    <property type="match status" value="1"/>
</dbReference>
<evidence type="ECO:0000256" key="1">
    <source>
        <dbReference type="ARBA" id="ARBA00001946"/>
    </source>
</evidence>
<keyword evidence="4 6" id="KW-0460">Magnesium</keyword>
<dbReference type="SFLD" id="SFLDG01020">
    <property type="entry name" value="Terpene_Cyclase_Like_2"/>
    <property type="match status" value="1"/>
</dbReference>
<keyword evidence="3 6" id="KW-0479">Metal-binding</keyword>
<sequence>MSFIPVAPPKVSLPSVYSTARPQAFVMPDLVSHCTFNLRLHEELPRAVWECKAWMINGSNISRNEKTLNSLHGLKAGELTCACYPLAPLHKLRVCCDFMNWLFHLDDISDDMDDDGTITIGDEVMTTYLHPDTYNPQTHVGKLTKSYWTRFIAEGSQGSQKRFVGTMDLFFKAVTIQAHDRAAGIIPDLEDYIIMRRDTSGCKPCWALVEYANGLDISDEVMEHPILQSLSEATNDLVTWSNDIFSYNREQAKGDTHNMIVIMMYHHGMSLQEAVDFVGSLCQKSIDRFVEDRARLPSWGPEIDEQVQVYVQGLADWIVGSLHWSFDSERYFGKKGLEIKETRIVELAPLRAPKSVALANSPISDESAVRVC</sequence>
<keyword evidence="5 6" id="KW-0456">Lyase</keyword>
<reference evidence="7" key="2">
    <citation type="submission" date="2020-11" db="EMBL/GenBank/DDBJ databases">
        <authorList>
            <consortium name="DOE Joint Genome Institute"/>
            <person name="Kuo A."/>
            <person name="Miyauchi S."/>
            <person name="Kiss E."/>
            <person name="Drula E."/>
            <person name="Kohler A."/>
            <person name="Sanchez-Garcia M."/>
            <person name="Andreopoulos B."/>
            <person name="Barry K.W."/>
            <person name="Bonito G."/>
            <person name="Buee M."/>
            <person name="Carver A."/>
            <person name="Chen C."/>
            <person name="Cichocki N."/>
            <person name="Clum A."/>
            <person name="Culley D."/>
            <person name="Crous P.W."/>
            <person name="Fauchery L."/>
            <person name="Girlanda M."/>
            <person name="Hayes R."/>
            <person name="Keri Z."/>
            <person name="Labutti K."/>
            <person name="Lipzen A."/>
            <person name="Lombard V."/>
            <person name="Magnuson J."/>
            <person name="Maillard F."/>
            <person name="Morin E."/>
            <person name="Murat C."/>
            <person name="Nolan M."/>
            <person name="Ohm R."/>
            <person name="Pangilinan J."/>
            <person name="Pereira M."/>
            <person name="Perotto S."/>
            <person name="Peter M."/>
            <person name="Riley R."/>
            <person name="Sitrit Y."/>
            <person name="Stielow B."/>
            <person name="Szollosi G."/>
            <person name="Zifcakova L."/>
            <person name="Stursova M."/>
            <person name="Spatafora J.W."/>
            <person name="Tedersoo L."/>
            <person name="Vaario L.-M."/>
            <person name="Yamada A."/>
            <person name="Yan M."/>
            <person name="Wang P."/>
            <person name="Xu J."/>
            <person name="Bruns T."/>
            <person name="Baldrian P."/>
            <person name="Vilgalys R."/>
            <person name="Henrissat B."/>
            <person name="Grigoriev I.V."/>
            <person name="Hibbett D."/>
            <person name="Nagy L.G."/>
            <person name="Martin F.M."/>
        </authorList>
    </citation>
    <scope>NUCLEOTIDE SEQUENCE</scope>
    <source>
        <strain evidence="7">UH-Tt-Lm1</strain>
    </source>
</reference>